<feature type="domain" description="Chromo" evidence="1">
    <location>
        <begin position="150"/>
        <end position="206"/>
    </location>
</feature>
<dbReference type="SUPFAM" id="SSF53098">
    <property type="entry name" value="Ribonuclease H-like"/>
    <property type="match status" value="1"/>
</dbReference>
<protein>
    <recommendedName>
        <fullName evidence="1">Chromo domain-containing protein</fullName>
    </recommendedName>
</protein>
<proteinExistence type="predicted"/>
<dbReference type="SUPFAM" id="SSF54160">
    <property type="entry name" value="Chromo domain-like"/>
    <property type="match status" value="1"/>
</dbReference>
<dbReference type="InterPro" id="IPR000953">
    <property type="entry name" value="Chromo/chromo_shadow_dom"/>
</dbReference>
<evidence type="ECO:0000313" key="3">
    <source>
        <dbReference type="Proteomes" id="UP000018948"/>
    </source>
</evidence>
<dbReference type="InterPro" id="IPR016197">
    <property type="entry name" value="Chromo-like_dom_sf"/>
</dbReference>
<dbReference type="GO" id="GO:0003676">
    <property type="term" value="F:nucleic acid binding"/>
    <property type="evidence" value="ECO:0007669"/>
    <property type="project" value="InterPro"/>
</dbReference>
<gene>
    <name evidence="2" type="ORF">F442_00492</name>
</gene>
<name>W3A5L1_PHYNI</name>
<organism evidence="2 3">
    <name type="scientific">Phytophthora nicotianae P10297</name>
    <dbReference type="NCBI Taxonomy" id="1317064"/>
    <lineage>
        <taxon>Eukaryota</taxon>
        <taxon>Sar</taxon>
        <taxon>Stramenopiles</taxon>
        <taxon>Oomycota</taxon>
        <taxon>Peronosporomycetes</taxon>
        <taxon>Peronosporales</taxon>
        <taxon>Peronosporaceae</taxon>
        <taxon>Phytophthora</taxon>
    </lineage>
</organism>
<dbReference type="AlphaFoldDB" id="W3A5L1"/>
<dbReference type="Gene3D" id="3.30.420.10">
    <property type="entry name" value="Ribonuclease H-like superfamily/Ribonuclease H"/>
    <property type="match status" value="1"/>
</dbReference>
<dbReference type="InterPro" id="IPR012337">
    <property type="entry name" value="RNaseH-like_sf"/>
</dbReference>
<evidence type="ECO:0000313" key="2">
    <source>
        <dbReference type="EMBL" id="ETP54878.1"/>
    </source>
</evidence>
<comment type="caution">
    <text evidence="2">The sequence shown here is derived from an EMBL/GenBank/DDBJ whole genome shotgun (WGS) entry which is preliminary data.</text>
</comment>
<dbReference type="Proteomes" id="UP000018948">
    <property type="component" value="Unassembled WGS sequence"/>
</dbReference>
<dbReference type="OrthoDB" id="6621683at2759"/>
<accession>W3A5L1</accession>
<dbReference type="EMBL" id="ANIY01000091">
    <property type="protein sequence ID" value="ETP54878.1"/>
    <property type="molecule type" value="Genomic_DNA"/>
</dbReference>
<sequence length="206" mass="23579">MDEPLHKLYFDPKTDYIGAQALYQKAKELNPKITLKIIKTWYQSQADIQRLQDQKKSFDGFKIAYHNPNSWQIDLAFWEKQPILTAVNINSRVGYAKLLSSKNALVVLASIKTFVRTQKVDIITSDNGSDDLKVVQSDTSDATINRGDILEAVRIVDHKKMRNGKYKYLVEWTGVEANSCEPQDNLRLINILAPNGNRLLTHKRMS</sequence>
<evidence type="ECO:0000259" key="1">
    <source>
        <dbReference type="PROSITE" id="PS50013"/>
    </source>
</evidence>
<dbReference type="InterPro" id="IPR036397">
    <property type="entry name" value="RNaseH_sf"/>
</dbReference>
<dbReference type="PROSITE" id="PS50013">
    <property type="entry name" value="CHROMO_2"/>
    <property type="match status" value="1"/>
</dbReference>
<reference evidence="2 3" key="1">
    <citation type="submission" date="2013-11" db="EMBL/GenBank/DDBJ databases">
        <title>The Genome Sequence of Phytophthora parasitica P10297.</title>
        <authorList>
            <consortium name="The Broad Institute Genomics Platform"/>
            <person name="Russ C."/>
            <person name="Tyler B."/>
            <person name="Panabieres F."/>
            <person name="Shan W."/>
            <person name="Tripathy S."/>
            <person name="Grunwald N."/>
            <person name="Machado M."/>
            <person name="Johnson C.S."/>
            <person name="Walker B."/>
            <person name="Young S.K."/>
            <person name="Zeng Q."/>
            <person name="Gargeya S."/>
            <person name="Fitzgerald M."/>
            <person name="Haas B."/>
            <person name="Abouelleil A."/>
            <person name="Allen A.W."/>
            <person name="Alvarado L."/>
            <person name="Arachchi H.M."/>
            <person name="Berlin A.M."/>
            <person name="Chapman S.B."/>
            <person name="Gainer-Dewar J."/>
            <person name="Goldberg J."/>
            <person name="Griggs A."/>
            <person name="Gujja S."/>
            <person name="Hansen M."/>
            <person name="Howarth C."/>
            <person name="Imamovic A."/>
            <person name="Ireland A."/>
            <person name="Larimer J."/>
            <person name="McCowan C."/>
            <person name="Murphy C."/>
            <person name="Pearson M."/>
            <person name="Poon T.W."/>
            <person name="Priest M."/>
            <person name="Roberts A."/>
            <person name="Saif S."/>
            <person name="Shea T."/>
            <person name="Sisk P."/>
            <person name="Sykes S."/>
            <person name="Wortman J."/>
            <person name="Nusbaum C."/>
            <person name="Birren B."/>
        </authorList>
    </citation>
    <scope>NUCLEOTIDE SEQUENCE [LARGE SCALE GENOMIC DNA]</scope>
    <source>
        <strain evidence="2 3">P10297</strain>
    </source>
</reference>
<dbReference type="CDD" id="cd00024">
    <property type="entry name" value="CD_CSD"/>
    <property type="match status" value="1"/>
</dbReference>
<dbReference type="Gene3D" id="2.40.50.40">
    <property type="match status" value="1"/>
</dbReference>